<accession>A0A9P7L8Z6</accession>
<dbReference type="OrthoDB" id="5078518at2759"/>
<dbReference type="GO" id="GO:0043139">
    <property type="term" value="F:5'-3' DNA helicase activity"/>
    <property type="evidence" value="ECO:0007669"/>
    <property type="project" value="TreeGrafter"/>
</dbReference>
<dbReference type="SUPFAM" id="SSF52540">
    <property type="entry name" value="P-loop containing nucleoside triphosphate hydrolases"/>
    <property type="match status" value="1"/>
</dbReference>
<dbReference type="Gene3D" id="3.40.50.300">
    <property type="entry name" value="P-loop containing nucleotide triphosphate hydrolases"/>
    <property type="match status" value="2"/>
</dbReference>
<keyword evidence="8" id="KW-1185">Reference proteome</keyword>
<feature type="compositionally biased region" description="Basic and acidic residues" evidence="5">
    <location>
        <begin position="1246"/>
        <end position="1258"/>
    </location>
</feature>
<evidence type="ECO:0000256" key="4">
    <source>
        <dbReference type="ARBA" id="ARBA00022840"/>
    </source>
</evidence>
<keyword evidence="3" id="KW-0347">Helicase</keyword>
<dbReference type="GO" id="GO:0016787">
    <property type="term" value="F:hydrolase activity"/>
    <property type="evidence" value="ECO:0007669"/>
    <property type="project" value="UniProtKB-KW"/>
</dbReference>
<name>A0A9P7L8Z6_9HYPO</name>
<evidence type="ECO:0000256" key="1">
    <source>
        <dbReference type="ARBA" id="ARBA00022741"/>
    </source>
</evidence>
<dbReference type="EMBL" id="JADFTT010000211">
    <property type="protein sequence ID" value="KAG5765207.1"/>
    <property type="molecule type" value="Genomic_DNA"/>
</dbReference>
<organism evidence="7 8">
    <name type="scientific">Fusarium xylarioides</name>
    <dbReference type="NCBI Taxonomy" id="221167"/>
    <lineage>
        <taxon>Eukaryota</taxon>
        <taxon>Fungi</taxon>
        <taxon>Dikarya</taxon>
        <taxon>Ascomycota</taxon>
        <taxon>Pezizomycotina</taxon>
        <taxon>Sordariomycetes</taxon>
        <taxon>Hypocreomycetidae</taxon>
        <taxon>Hypocreales</taxon>
        <taxon>Nectriaceae</taxon>
        <taxon>Fusarium</taxon>
        <taxon>Fusarium fujikuroi species complex</taxon>
    </lineage>
</organism>
<dbReference type="Proteomes" id="UP000750502">
    <property type="component" value="Unassembled WGS sequence"/>
</dbReference>
<dbReference type="InterPro" id="IPR041679">
    <property type="entry name" value="DNA2/NAM7-like_C"/>
</dbReference>
<comment type="caution">
    <text evidence="7">The sequence shown here is derived from an EMBL/GenBank/DDBJ whole genome shotgun (WGS) entry which is preliminary data.</text>
</comment>
<feature type="region of interest" description="Disordered" evidence="5">
    <location>
        <begin position="660"/>
        <end position="690"/>
    </location>
</feature>
<dbReference type="PANTHER" id="PTHR43788:SF8">
    <property type="entry name" value="DNA-BINDING PROTEIN SMUBP-2"/>
    <property type="match status" value="1"/>
</dbReference>
<feature type="domain" description="DNA2/NAM7 helicase-like C-terminal" evidence="6">
    <location>
        <begin position="944"/>
        <end position="1138"/>
    </location>
</feature>
<evidence type="ECO:0000256" key="2">
    <source>
        <dbReference type="ARBA" id="ARBA00022801"/>
    </source>
</evidence>
<feature type="region of interest" description="Disordered" evidence="5">
    <location>
        <begin position="1"/>
        <end position="71"/>
    </location>
</feature>
<evidence type="ECO:0000313" key="7">
    <source>
        <dbReference type="EMBL" id="KAG5765207.1"/>
    </source>
</evidence>
<sequence>MSKESEDPAGHGRPPGNRSTVHNALSQFRAQNPFSFPLAPSRPQLSASSGIGIFTSNMHTPPAPSSSNEGPVEGAAVIEQNQDGLSHVTVRPIKPLETNEDVGEDLAADVGPDADNIGQLGGRENDFDVIIIKTPSFQEERENHPQTLCNVADDVLGRLALPSVASIRLWFFPEKTFHDAWWTALENIDRYVQPYTEILRKVRTNYVDLSYGNFEMADLAHPEKPVPSTTVFVDAEHQTVSIMGGAIEEIVLADELAKKLWESNLQAVVIKDPYTTWEPKDDDLQVYGIAADNQPLRWYLVVDLSNGVADMFPDVDIPFKVYIKTEYDARTMPSNGFSAEQGEMAESRCQQDIDKAAEKGHEAREERLTEKLQTIRNDVFKVFAASFLYGILPQPSAEAIAEHARKPLNVQLAATAQHLADTLRQQDGENDIDWGDRVRDFVRENGPGRSTQGISGYGEAFTAIVRDLPPGTAANIGLLEVKTANQSNWPIGLKKPPVKLNLPHVTIKGPLHEFLSNMWVPVKDAPASTPYKTVTFKAWFKPDDTSIKAECAAVTEINSLGENAVSKNFWTWAQCFGEKKNLHNWLVQYPALGRQVQAHEYTGERHDVLSRLDRVPFGYAAVTGPPGSGKTSLAEDIVLSVISEPCNQAEVTVYPPMVQDQATSEDGSDHESDSGNESDWGNDNDFNEAPTGAATFTAWQNDETNQDQLATFTTGPQLPAAWEAEPIDNQQEEPVGAAIIPRVAWLVAENQLCNDAQVRMSQKRPHAVILRARLWKKEMNNMFSQSDREPDLISTESKPHATSQDRRLANYINHQIQDRFNESSACRGPTTLSEYAKRLARENPAEWNDYLHAYRQKITDPEAFNLNRVDNEQHARELLIHAARLTAVLCYEAARMPESLSLIPMAKCPEASFLIVRDNKQFGPVVTTLDCKDWQSFFGLQCATSLFERIEKSGALLFRLKSNYRAHGKAADFVREKFYEGQMHIVNKTATAATTGIADYIASKTGSLYPNIMVDIPEAQEIQIGTSYANPATARLAVSLAIQVYREASILNARDADELQRGQVVKKRNIELLLKEATTAELPPGLVEVRTVDGSLSHSGAIVIVDLVRTGRRGFIDDPRRVAVAFSRAELCTILIARERSIQERSRLGSAVQFLKERDAVYSLGRAKSRPQWTEWCSRCLQPGHVAHGCKQTIRCTTCNETHATRYCPQANMNEISLYAEDPVTADDGVSRDAFASRGFSKSREGKRVAFRGQERAARKPPTSIKTEVKNEYKRAAKALLTQQDSDGGGAGE</sequence>
<feature type="region of interest" description="Disordered" evidence="5">
    <location>
        <begin position="1246"/>
        <end position="1270"/>
    </location>
</feature>
<evidence type="ECO:0000313" key="8">
    <source>
        <dbReference type="Proteomes" id="UP000750502"/>
    </source>
</evidence>
<dbReference type="PANTHER" id="PTHR43788">
    <property type="entry name" value="DNA2/NAM7 HELICASE FAMILY MEMBER"/>
    <property type="match status" value="1"/>
</dbReference>
<feature type="compositionally biased region" description="Polar residues" evidence="5">
    <location>
        <begin position="43"/>
        <end position="69"/>
    </location>
</feature>
<protein>
    <recommendedName>
        <fullName evidence="6">DNA2/NAM7 helicase-like C-terminal domain-containing protein</fullName>
    </recommendedName>
</protein>
<evidence type="ECO:0000259" key="6">
    <source>
        <dbReference type="Pfam" id="PF13087"/>
    </source>
</evidence>
<keyword evidence="2" id="KW-0378">Hydrolase</keyword>
<feature type="compositionally biased region" description="Acidic residues" evidence="5">
    <location>
        <begin position="674"/>
        <end position="686"/>
    </location>
</feature>
<gene>
    <name evidence="7" type="ORF">H9Q72_006714</name>
</gene>
<dbReference type="InterPro" id="IPR050534">
    <property type="entry name" value="Coronavir_polyprotein_1ab"/>
</dbReference>
<dbReference type="GO" id="GO:0005524">
    <property type="term" value="F:ATP binding"/>
    <property type="evidence" value="ECO:0007669"/>
    <property type="project" value="UniProtKB-KW"/>
</dbReference>
<reference evidence="7" key="2">
    <citation type="submission" date="2020-10" db="EMBL/GenBank/DDBJ databases">
        <authorList>
            <person name="Peck L.D."/>
            <person name="Nowell R.W."/>
            <person name="Flood J."/>
            <person name="Ryan M.J."/>
            <person name="Barraclough T.G."/>
        </authorList>
    </citation>
    <scope>NUCLEOTIDE SEQUENCE</scope>
    <source>
        <strain evidence="7">IMI 127659i</strain>
    </source>
</reference>
<proteinExistence type="predicted"/>
<reference evidence="7" key="1">
    <citation type="journal article" date="2020" name="bioRxiv">
        <title>Historical genomics reveals the evolutionary mechanisms behind multiple outbreaks of the host-specific coffee wilt pathogen Fusarium xylarioides.</title>
        <authorList>
            <person name="Peck D."/>
            <person name="Nowell R.W."/>
            <person name="Flood J."/>
            <person name="Ryan M.J."/>
            <person name="Barraclough T.G."/>
        </authorList>
    </citation>
    <scope>NUCLEOTIDE SEQUENCE</scope>
    <source>
        <strain evidence="7">IMI 127659i</strain>
    </source>
</reference>
<feature type="compositionally biased region" description="Basic and acidic residues" evidence="5">
    <location>
        <begin position="1"/>
        <end position="10"/>
    </location>
</feature>
<evidence type="ECO:0000256" key="5">
    <source>
        <dbReference type="SAM" id="MobiDB-lite"/>
    </source>
</evidence>
<dbReference type="InterPro" id="IPR027417">
    <property type="entry name" value="P-loop_NTPase"/>
</dbReference>
<feature type="compositionally biased region" description="Polar residues" evidence="5">
    <location>
        <begin position="17"/>
        <end position="34"/>
    </location>
</feature>
<evidence type="ECO:0000256" key="3">
    <source>
        <dbReference type="ARBA" id="ARBA00022806"/>
    </source>
</evidence>
<keyword evidence="4" id="KW-0067">ATP-binding</keyword>
<keyword evidence="1" id="KW-0547">Nucleotide-binding</keyword>
<dbReference type="Pfam" id="PF13087">
    <property type="entry name" value="AAA_12"/>
    <property type="match status" value="1"/>
</dbReference>